<reference evidence="1" key="1">
    <citation type="submission" date="2020-08" db="EMBL/GenBank/DDBJ databases">
        <title>Genome public.</title>
        <authorList>
            <person name="Liu C."/>
            <person name="Sun Q."/>
        </authorList>
    </citation>
    <scope>NUCLEOTIDE SEQUENCE</scope>
    <source>
        <strain evidence="1">NSJ-12</strain>
    </source>
</reference>
<evidence type="ECO:0000313" key="1">
    <source>
        <dbReference type="EMBL" id="MBC8581566.1"/>
    </source>
</evidence>
<accession>A0A926EKT2</accession>
<protein>
    <submittedName>
        <fullName evidence="1">Uncharacterized protein</fullName>
    </submittedName>
</protein>
<gene>
    <name evidence="1" type="ORF">H8718_18950</name>
</gene>
<organism evidence="1 2">
    <name type="scientific">Zhenhengia yiwuensis</name>
    <dbReference type="NCBI Taxonomy" id="2763666"/>
    <lineage>
        <taxon>Bacteria</taxon>
        <taxon>Bacillati</taxon>
        <taxon>Bacillota</taxon>
        <taxon>Clostridia</taxon>
        <taxon>Lachnospirales</taxon>
        <taxon>Lachnospiraceae</taxon>
        <taxon>Zhenhengia</taxon>
    </lineage>
</organism>
<comment type="caution">
    <text evidence="1">The sequence shown here is derived from an EMBL/GenBank/DDBJ whole genome shotgun (WGS) entry which is preliminary data.</text>
</comment>
<sequence>MSLEQQVLYECYKNYQKGVTKTTLYYQNFAADKIMRSLLSHLEDEGILDIHGQAIGMAICSLTDYGISYCESF</sequence>
<name>A0A926EKT2_9FIRM</name>
<dbReference type="Proteomes" id="UP000655830">
    <property type="component" value="Unassembled WGS sequence"/>
</dbReference>
<dbReference type="AlphaFoldDB" id="A0A926EKT2"/>
<dbReference type="EMBL" id="JACRSY010000060">
    <property type="protein sequence ID" value="MBC8581566.1"/>
    <property type="molecule type" value="Genomic_DNA"/>
</dbReference>
<proteinExistence type="predicted"/>
<dbReference type="RefSeq" id="WP_249334551.1">
    <property type="nucleotide sequence ID" value="NZ_JACRSY010000060.1"/>
</dbReference>
<evidence type="ECO:0000313" key="2">
    <source>
        <dbReference type="Proteomes" id="UP000655830"/>
    </source>
</evidence>
<keyword evidence="2" id="KW-1185">Reference proteome</keyword>